<dbReference type="NCBIfam" id="TIGR00099">
    <property type="entry name" value="Cof-subfamily"/>
    <property type="match status" value="1"/>
</dbReference>
<dbReference type="PANTHER" id="PTHR10000">
    <property type="entry name" value="PHOSPHOSERINE PHOSPHATASE"/>
    <property type="match status" value="1"/>
</dbReference>
<gene>
    <name evidence="1" type="primary">ykrA_2</name>
    <name evidence="1" type="ORF">J43TS3_17140</name>
</gene>
<dbReference type="GO" id="GO:0000287">
    <property type="term" value="F:magnesium ion binding"/>
    <property type="evidence" value="ECO:0007669"/>
    <property type="project" value="TreeGrafter"/>
</dbReference>
<name>A0A920C6Z0_9BACI</name>
<dbReference type="PROSITE" id="PS01229">
    <property type="entry name" value="COF_2"/>
    <property type="match status" value="1"/>
</dbReference>
<dbReference type="NCBIfam" id="TIGR01484">
    <property type="entry name" value="HAD-SF-IIB"/>
    <property type="match status" value="1"/>
</dbReference>
<dbReference type="InterPro" id="IPR036412">
    <property type="entry name" value="HAD-like_sf"/>
</dbReference>
<dbReference type="RefSeq" id="WP_212920577.1">
    <property type="nucleotide sequence ID" value="NZ_BORP01000002.1"/>
</dbReference>
<dbReference type="InterPro" id="IPR000150">
    <property type="entry name" value="Cof"/>
</dbReference>
<sequence>MTYKILFLDIDGTILNPDHTYHPKTKEAIEQVRSQGIEVFLATGRPENELKEIADELNIESYISFNGAYTIYQEEILVHAPMKEEWVKEFLAIAKKFNHEVLLQARASNYVTNTDSILMKDFIELFQLEKVEAIREDKLDDILGVNILNALSEEASHYVLNDDIRLAQINVNGAKDSYDIIRKSMNKGEAVKLVLEKLRISPNEAIAFGDGMNDKEMLETVGASFAMGNAHPELFQYAKYKTTAVSEAGIFTGLQQLGLIK</sequence>
<dbReference type="GO" id="GO:0005829">
    <property type="term" value="C:cytosol"/>
    <property type="evidence" value="ECO:0007669"/>
    <property type="project" value="TreeGrafter"/>
</dbReference>
<evidence type="ECO:0000313" key="2">
    <source>
        <dbReference type="Proteomes" id="UP000676917"/>
    </source>
</evidence>
<proteinExistence type="predicted"/>
<dbReference type="Proteomes" id="UP000676917">
    <property type="component" value="Unassembled WGS sequence"/>
</dbReference>
<dbReference type="PANTHER" id="PTHR10000:SF25">
    <property type="entry name" value="PHOSPHATASE YKRA-RELATED"/>
    <property type="match status" value="1"/>
</dbReference>
<dbReference type="Gene3D" id="3.40.50.1000">
    <property type="entry name" value="HAD superfamily/HAD-like"/>
    <property type="match status" value="1"/>
</dbReference>
<dbReference type="EMBL" id="BORP01000002">
    <property type="protein sequence ID" value="GIO27103.1"/>
    <property type="molecule type" value="Genomic_DNA"/>
</dbReference>
<accession>A0A920C6Z0</accession>
<dbReference type="AlphaFoldDB" id="A0A920C6Z0"/>
<dbReference type="GO" id="GO:0016791">
    <property type="term" value="F:phosphatase activity"/>
    <property type="evidence" value="ECO:0007669"/>
    <property type="project" value="UniProtKB-ARBA"/>
</dbReference>
<dbReference type="SUPFAM" id="SSF56784">
    <property type="entry name" value="HAD-like"/>
    <property type="match status" value="1"/>
</dbReference>
<dbReference type="SFLD" id="SFLDS00003">
    <property type="entry name" value="Haloacid_Dehalogenase"/>
    <property type="match status" value="1"/>
</dbReference>
<reference evidence="1" key="1">
    <citation type="submission" date="2021-03" db="EMBL/GenBank/DDBJ databases">
        <title>Antimicrobial resistance genes in bacteria isolated from Japanese honey, and their potential for conferring macrolide and lincosamide resistance in the American foulbrood pathogen Paenibacillus larvae.</title>
        <authorList>
            <person name="Okamoto M."/>
            <person name="Kumagai M."/>
            <person name="Kanamori H."/>
            <person name="Takamatsu D."/>
        </authorList>
    </citation>
    <scope>NUCLEOTIDE SEQUENCE</scope>
    <source>
        <strain evidence="1">J43TS3</strain>
    </source>
</reference>
<protein>
    <submittedName>
        <fullName evidence="1">Phosphatase YkrA</fullName>
    </submittedName>
</protein>
<organism evidence="1 2">
    <name type="scientific">Ornithinibacillus bavariensis</name>
    <dbReference type="NCBI Taxonomy" id="545502"/>
    <lineage>
        <taxon>Bacteria</taxon>
        <taxon>Bacillati</taxon>
        <taxon>Bacillota</taxon>
        <taxon>Bacilli</taxon>
        <taxon>Bacillales</taxon>
        <taxon>Bacillaceae</taxon>
        <taxon>Ornithinibacillus</taxon>
    </lineage>
</organism>
<dbReference type="InterPro" id="IPR006379">
    <property type="entry name" value="HAD-SF_hydro_IIB"/>
</dbReference>
<dbReference type="Pfam" id="PF08282">
    <property type="entry name" value="Hydrolase_3"/>
    <property type="match status" value="1"/>
</dbReference>
<comment type="caution">
    <text evidence="1">The sequence shown here is derived from an EMBL/GenBank/DDBJ whole genome shotgun (WGS) entry which is preliminary data.</text>
</comment>
<evidence type="ECO:0000313" key="1">
    <source>
        <dbReference type="EMBL" id="GIO27103.1"/>
    </source>
</evidence>
<dbReference type="SFLD" id="SFLDG01140">
    <property type="entry name" value="C2.B:_Phosphomannomutase_and_P"/>
    <property type="match status" value="1"/>
</dbReference>
<dbReference type="Gene3D" id="3.30.1240.10">
    <property type="match status" value="1"/>
</dbReference>
<keyword evidence="2" id="KW-1185">Reference proteome</keyword>
<dbReference type="InterPro" id="IPR023214">
    <property type="entry name" value="HAD_sf"/>
</dbReference>
<dbReference type="PROSITE" id="PS01228">
    <property type="entry name" value="COF_1"/>
    <property type="match status" value="1"/>
</dbReference>